<dbReference type="InterPro" id="IPR014710">
    <property type="entry name" value="RmlC-like_jellyroll"/>
</dbReference>
<evidence type="ECO:0000313" key="3">
    <source>
        <dbReference type="Proteomes" id="UP001142374"/>
    </source>
</evidence>
<dbReference type="Gene3D" id="2.60.120.10">
    <property type="entry name" value="Jelly Rolls"/>
    <property type="match status" value="1"/>
</dbReference>
<dbReference type="AlphaFoldDB" id="A0A9X2RNL1"/>
<dbReference type="RefSeq" id="WP_168096712.1">
    <property type="nucleotide sequence ID" value="NZ_JAATER010000770.1"/>
</dbReference>
<sequence>MTRTGLFAALPEGHRGAMMSLAREVSFPLGARIFEEGTRADRFWVVRTGSVDLDLRVPGRRPAVVDVVGPGELMGWSWLCPPHMWHLGAEATSPVRAWEFDAEAVIELCGEDPALDHALLIYVVEAIGRRLRSARTCLLDLYSPSGSGEPP</sequence>
<evidence type="ECO:0000313" key="2">
    <source>
        <dbReference type="EMBL" id="MCQ8770536.1"/>
    </source>
</evidence>
<comment type="caution">
    <text evidence="2">The sequence shown here is derived from an EMBL/GenBank/DDBJ whole genome shotgun (WGS) entry which is preliminary data.</text>
</comment>
<reference evidence="2" key="1">
    <citation type="submission" date="2022-06" db="EMBL/GenBank/DDBJ databases">
        <title>WGS of actinobacteria.</title>
        <authorList>
            <person name="Thawai C."/>
        </authorList>
    </citation>
    <scope>NUCLEOTIDE SEQUENCE</scope>
    <source>
        <strain evidence="2">AA8</strain>
    </source>
</reference>
<feature type="domain" description="Cyclic nucleotide-binding" evidence="1">
    <location>
        <begin position="6"/>
        <end position="75"/>
    </location>
</feature>
<dbReference type="Pfam" id="PF00027">
    <property type="entry name" value="cNMP_binding"/>
    <property type="match status" value="1"/>
</dbReference>
<dbReference type="SUPFAM" id="SSF51206">
    <property type="entry name" value="cAMP-binding domain-like"/>
    <property type="match status" value="1"/>
</dbReference>
<gene>
    <name evidence="2" type="ORF">NQU55_12210</name>
</gene>
<dbReference type="PROSITE" id="PS50042">
    <property type="entry name" value="CNMP_BINDING_3"/>
    <property type="match status" value="1"/>
</dbReference>
<dbReference type="EMBL" id="JANIID010000008">
    <property type="protein sequence ID" value="MCQ8770536.1"/>
    <property type="molecule type" value="Genomic_DNA"/>
</dbReference>
<keyword evidence="3" id="KW-1185">Reference proteome</keyword>
<protein>
    <submittedName>
        <fullName evidence="2">Cyclic nucleotide-binding domain-containing protein</fullName>
    </submittedName>
</protein>
<dbReference type="CDD" id="cd00038">
    <property type="entry name" value="CAP_ED"/>
    <property type="match status" value="1"/>
</dbReference>
<evidence type="ECO:0000259" key="1">
    <source>
        <dbReference type="PROSITE" id="PS50042"/>
    </source>
</evidence>
<dbReference type="Proteomes" id="UP001142374">
    <property type="component" value="Unassembled WGS sequence"/>
</dbReference>
<dbReference type="InterPro" id="IPR018490">
    <property type="entry name" value="cNMP-bd_dom_sf"/>
</dbReference>
<name>A0A9X2RNL1_9ACTN</name>
<organism evidence="2 3">
    <name type="scientific">Streptomyces telluris</name>
    <dbReference type="NCBI Taxonomy" id="2720021"/>
    <lineage>
        <taxon>Bacteria</taxon>
        <taxon>Bacillati</taxon>
        <taxon>Actinomycetota</taxon>
        <taxon>Actinomycetes</taxon>
        <taxon>Kitasatosporales</taxon>
        <taxon>Streptomycetaceae</taxon>
        <taxon>Streptomyces</taxon>
    </lineage>
</organism>
<accession>A0A9X2RNL1</accession>
<dbReference type="SMART" id="SM00100">
    <property type="entry name" value="cNMP"/>
    <property type="match status" value="1"/>
</dbReference>
<dbReference type="InterPro" id="IPR000595">
    <property type="entry name" value="cNMP-bd_dom"/>
</dbReference>
<proteinExistence type="predicted"/>